<feature type="compositionally biased region" description="Polar residues" evidence="7">
    <location>
        <begin position="284"/>
        <end position="301"/>
    </location>
</feature>
<feature type="region of interest" description="Disordered" evidence="7">
    <location>
        <begin position="202"/>
        <end position="231"/>
    </location>
</feature>
<feature type="region of interest" description="Disordered" evidence="7">
    <location>
        <begin position="804"/>
        <end position="823"/>
    </location>
</feature>
<feature type="region of interest" description="Disordered" evidence="7">
    <location>
        <begin position="535"/>
        <end position="774"/>
    </location>
</feature>
<evidence type="ECO:0000259" key="8">
    <source>
        <dbReference type="PROSITE" id="PS50011"/>
    </source>
</evidence>
<evidence type="ECO:0000256" key="6">
    <source>
        <dbReference type="PROSITE-ProRule" id="PRU10141"/>
    </source>
</evidence>
<feature type="compositionally biased region" description="Low complexity" evidence="7">
    <location>
        <begin position="118"/>
        <end position="130"/>
    </location>
</feature>
<evidence type="ECO:0000256" key="5">
    <source>
        <dbReference type="ARBA" id="ARBA00037982"/>
    </source>
</evidence>
<sequence length="1248" mass="133071">MTARSSNNGAPVLQQHQSSSSSSSTSNPSSASTVNFRVPKTKGLNRPTTWFSSSTFGKSSTSSDSSSSSSSSSAGGGSSSSSSSATATAIGFRSNTGTCPSPMANPFAVSATQIASTSSSSSFKSPFPSSKGKHKLSPSPSPSHSQHQQDDDFVMISPIRPSYGLGVNLHPSALDNSGYIHQHQGYSPSASPSRLAYLQNRSNPSTMLRKDSTMTTNSSSSPLEESPTPACGMASATARLKLVDDDSPIRKVPGQSRSLARASKHKEDPRSVFLSAEKERKASGEQSSPLKFTTNHLMSNHNDNNDDEEDESPFLPPTPLMNNGLPIPPPQPLFPPIRTSQSQDGSSSGTLFSSNNNNTKAESSRIPRLSTSHPLRARAGTDAERPILGSMTKKAISLDQIPTSSSDKDELFGSNSHIHVRKTRPASTFGSSGMSGLPSSSSSNGRAHKRINSGEGLPHAANSASLSRSFGAKSLALSLTPNLGPLPDFSYSNSSLSSLSTANLTPPASAFSPAEPPIFEDVKPLQEAFEQPHNTVSRRFKPRDSGVSMGDADEDRPKPKLLIPPPSVMKPTASGRPRRPAMLKRTSSMGDERQSSSMDIETPGIGPMMNSGWPGKQNAFDFLGESGVGLSLGQSGNGEAKPSMPDTPVKKNAFAHSSTAPRGIGHSSSQPTLGSTPFESESENSSSSDNNAGVPPLVESTKINIQPKPTRSTFMPPPPSTKKMPPPSTMKKRPGSGVPQLTLTTSSSPDYQGSAMETDDAASSPTVRIGGSSAQAQGLKPLTLGAGTGTGKVNRIGLLRRLSNGLTSESEEEGTPTKDGGEKAALAVARSKLITPTPSPKTNSSSTLPNVSLPHPQPKLKQPPPSAMKSMSTTSSGIMPRLSLPALPPSKPHQQRILHHRQSHPATSSVQQSEEEDLFEKKFITLEVLGKGAFSTVVKVQDRHGDGLWAVKKARGVFDGIKDRLRHLEEVDILRHLSKNPCSHVIKFEDAWEQNRQLFIQTELCLGSLAFFLEEYGRVVERLDEGRVWKIIRELSDGIDHIHSNGVIHFDIKPANILISSTGSLKIGDFGLATRYPRLQPSEILQGSGLGLGSSSHSSLLSIGNKIEKLEREGDRVYMPPEMLRGIFVMAADIFSFGLVVLEVSTNICVPDGGLPWQSLRSDDFSVVDLSYLSPALCDLITNCMKSDPDQRPTIKNIIEHPVIKRAKLKSEKPALAPEDKNWLVDVLAGGFVLPSPQSGEDIEMIES</sequence>
<evidence type="ECO:0000256" key="7">
    <source>
        <dbReference type="SAM" id="MobiDB-lite"/>
    </source>
</evidence>
<feature type="compositionally biased region" description="Low complexity" evidence="7">
    <location>
        <begin position="840"/>
        <end position="854"/>
    </location>
</feature>
<dbReference type="GO" id="GO:0005524">
    <property type="term" value="F:ATP binding"/>
    <property type="evidence" value="ECO:0007669"/>
    <property type="project" value="UniProtKB-UniRule"/>
</dbReference>
<feature type="compositionally biased region" description="Low complexity" evidence="7">
    <location>
        <begin position="336"/>
        <end position="350"/>
    </location>
</feature>
<feature type="compositionally biased region" description="Polar residues" evidence="7">
    <location>
        <begin position="351"/>
        <end position="361"/>
    </location>
</feature>
<feature type="compositionally biased region" description="Low complexity" evidence="7">
    <location>
        <begin position="18"/>
        <end position="32"/>
    </location>
</feature>
<dbReference type="InterPro" id="IPR050339">
    <property type="entry name" value="CC_SR_Kinase"/>
</dbReference>
<reference evidence="9 10" key="1">
    <citation type="submission" date="2024-01" db="EMBL/GenBank/DDBJ databases">
        <title>Comparative genomics of Cryptococcus and Kwoniella reveals pathogenesis evolution and contrasting modes of karyotype evolution via chromosome fusion or intercentromeric recombination.</title>
        <authorList>
            <person name="Coelho M.A."/>
            <person name="David-Palma M."/>
            <person name="Shea T."/>
            <person name="Bowers K."/>
            <person name="McGinley-Smith S."/>
            <person name="Mohammad A.W."/>
            <person name="Gnirke A."/>
            <person name="Yurkov A.M."/>
            <person name="Nowrousian M."/>
            <person name="Sun S."/>
            <person name="Cuomo C.A."/>
            <person name="Heitman J."/>
        </authorList>
    </citation>
    <scope>NUCLEOTIDE SEQUENCE [LARGE SCALE GENOMIC DNA]</scope>
    <source>
        <strain evidence="9 10">CBS 6074</strain>
    </source>
</reference>
<feature type="compositionally biased region" description="Pro residues" evidence="7">
    <location>
        <begin position="715"/>
        <end position="728"/>
    </location>
</feature>
<dbReference type="Pfam" id="PF00069">
    <property type="entry name" value="Pkinase"/>
    <property type="match status" value="1"/>
</dbReference>
<dbReference type="EMBL" id="CP144106">
    <property type="protein sequence ID" value="WWC91977.1"/>
    <property type="molecule type" value="Genomic_DNA"/>
</dbReference>
<dbReference type="GO" id="GO:0004672">
    <property type="term" value="F:protein kinase activity"/>
    <property type="evidence" value="ECO:0007669"/>
    <property type="project" value="InterPro"/>
</dbReference>
<feature type="region of interest" description="Disordered" evidence="7">
    <location>
        <begin position="1"/>
        <end position="105"/>
    </location>
</feature>
<dbReference type="PANTHER" id="PTHR11042:SF189">
    <property type="entry name" value="PROTEIN KINASE DOMAIN-CONTAINING PROTEIN"/>
    <property type="match status" value="1"/>
</dbReference>
<accession>A0AAX4K546</accession>
<dbReference type="PANTHER" id="PTHR11042">
    <property type="entry name" value="EUKARYOTIC TRANSLATION INITIATION FACTOR 2-ALPHA KINASE EIF2-ALPHA KINASE -RELATED"/>
    <property type="match status" value="1"/>
</dbReference>
<feature type="compositionally biased region" description="Basic residues" evidence="7">
    <location>
        <begin position="893"/>
        <end position="903"/>
    </location>
</feature>
<feature type="region of interest" description="Disordered" evidence="7">
    <location>
        <begin position="245"/>
        <end position="371"/>
    </location>
</feature>
<keyword evidence="1" id="KW-0808">Transferase</keyword>
<dbReference type="InterPro" id="IPR017441">
    <property type="entry name" value="Protein_kinase_ATP_BS"/>
</dbReference>
<evidence type="ECO:0000256" key="2">
    <source>
        <dbReference type="ARBA" id="ARBA00022741"/>
    </source>
</evidence>
<dbReference type="FunFam" id="1.10.510.10:FF:000811">
    <property type="entry name" value="Cyclin-dependent kinase WEE1"/>
    <property type="match status" value="1"/>
</dbReference>
<evidence type="ECO:0000313" key="10">
    <source>
        <dbReference type="Proteomes" id="UP001355207"/>
    </source>
</evidence>
<feature type="compositionally biased region" description="Pro residues" evidence="7">
    <location>
        <begin position="326"/>
        <end position="335"/>
    </location>
</feature>
<dbReference type="Gene3D" id="3.30.200.20">
    <property type="entry name" value="Phosphorylase Kinase, domain 1"/>
    <property type="match status" value="1"/>
</dbReference>
<dbReference type="AlphaFoldDB" id="A0AAX4K546"/>
<feature type="compositionally biased region" description="Low complexity" evidence="7">
    <location>
        <begin position="430"/>
        <end position="445"/>
    </location>
</feature>
<dbReference type="InterPro" id="IPR008271">
    <property type="entry name" value="Ser/Thr_kinase_AS"/>
</dbReference>
<dbReference type="Proteomes" id="UP001355207">
    <property type="component" value="Chromosome 9"/>
</dbReference>
<comment type="similarity">
    <text evidence="5">Belongs to the protein kinase superfamily. Ser/Thr protein kinase family. GCN2 subfamily.</text>
</comment>
<feature type="domain" description="Protein kinase" evidence="8">
    <location>
        <begin position="923"/>
        <end position="1204"/>
    </location>
</feature>
<gene>
    <name evidence="9" type="ORF">L201_006930</name>
</gene>
<dbReference type="PROSITE" id="PS00108">
    <property type="entry name" value="PROTEIN_KINASE_ST"/>
    <property type="match status" value="1"/>
</dbReference>
<dbReference type="RefSeq" id="XP_066078739.1">
    <property type="nucleotide sequence ID" value="XM_066222642.1"/>
</dbReference>
<feature type="compositionally biased region" description="Polar residues" evidence="7">
    <location>
        <begin position="739"/>
        <end position="751"/>
    </location>
</feature>
<feature type="compositionally biased region" description="Basic and acidic residues" evidence="7">
    <location>
        <begin position="265"/>
        <end position="283"/>
    </location>
</feature>
<keyword evidence="10" id="KW-1185">Reference proteome</keyword>
<dbReference type="GO" id="GO:0005737">
    <property type="term" value="C:cytoplasm"/>
    <property type="evidence" value="ECO:0007669"/>
    <property type="project" value="TreeGrafter"/>
</dbReference>
<evidence type="ECO:0000313" key="9">
    <source>
        <dbReference type="EMBL" id="WWC91977.1"/>
    </source>
</evidence>
<protein>
    <recommendedName>
        <fullName evidence="8">Protein kinase domain-containing protein</fullName>
    </recommendedName>
</protein>
<dbReference type="Gene3D" id="1.10.510.10">
    <property type="entry name" value="Transferase(Phosphotransferase) domain 1"/>
    <property type="match status" value="1"/>
</dbReference>
<dbReference type="PROSITE" id="PS00107">
    <property type="entry name" value="PROTEIN_KINASE_ATP"/>
    <property type="match status" value="1"/>
</dbReference>
<feature type="compositionally biased region" description="Polar residues" evidence="7">
    <location>
        <begin position="655"/>
        <end position="678"/>
    </location>
</feature>
<feature type="region of interest" description="Disordered" evidence="7">
    <location>
        <begin position="118"/>
        <end position="161"/>
    </location>
</feature>
<dbReference type="GeneID" id="91097599"/>
<feature type="compositionally biased region" description="Low complexity" evidence="7">
    <location>
        <begin position="52"/>
        <end position="89"/>
    </location>
</feature>
<dbReference type="SUPFAM" id="SSF56112">
    <property type="entry name" value="Protein kinase-like (PK-like)"/>
    <property type="match status" value="1"/>
</dbReference>
<feature type="compositionally biased region" description="Polar residues" evidence="7">
    <location>
        <begin position="1"/>
        <end position="17"/>
    </location>
</feature>
<evidence type="ECO:0000256" key="4">
    <source>
        <dbReference type="ARBA" id="ARBA00022840"/>
    </source>
</evidence>
<keyword evidence="4 6" id="KW-0067">ATP-binding</keyword>
<evidence type="ECO:0000256" key="1">
    <source>
        <dbReference type="ARBA" id="ARBA00022679"/>
    </source>
</evidence>
<dbReference type="SMART" id="SM00220">
    <property type="entry name" value="S_TKc"/>
    <property type="match status" value="1"/>
</dbReference>
<name>A0AAX4K546_9TREE</name>
<dbReference type="InterPro" id="IPR000719">
    <property type="entry name" value="Prot_kinase_dom"/>
</dbReference>
<feature type="region of interest" description="Disordered" evidence="7">
    <location>
        <begin position="832"/>
        <end position="914"/>
    </location>
</feature>
<keyword evidence="3" id="KW-0418">Kinase</keyword>
<feature type="compositionally biased region" description="Polar residues" evidence="7">
    <location>
        <begin position="761"/>
        <end position="774"/>
    </location>
</feature>
<feature type="compositionally biased region" description="Polar residues" evidence="7">
    <location>
        <begin position="701"/>
        <end position="711"/>
    </location>
</feature>
<dbReference type="PROSITE" id="PS50011">
    <property type="entry name" value="PROTEIN_KINASE_DOM"/>
    <property type="match status" value="1"/>
</dbReference>
<feature type="compositionally biased region" description="Low complexity" evidence="7">
    <location>
        <begin position="215"/>
        <end position="229"/>
    </location>
</feature>
<proteinExistence type="inferred from homology"/>
<feature type="binding site" evidence="6">
    <location>
        <position position="953"/>
    </location>
    <ligand>
        <name>ATP</name>
        <dbReference type="ChEBI" id="CHEBI:30616"/>
    </ligand>
</feature>
<dbReference type="GO" id="GO:0005634">
    <property type="term" value="C:nucleus"/>
    <property type="evidence" value="ECO:0007669"/>
    <property type="project" value="TreeGrafter"/>
</dbReference>
<evidence type="ECO:0000256" key="3">
    <source>
        <dbReference type="ARBA" id="ARBA00022777"/>
    </source>
</evidence>
<organism evidence="9 10">
    <name type="scientific">Kwoniella dendrophila CBS 6074</name>
    <dbReference type="NCBI Taxonomy" id="1295534"/>
    <lineage>
        <taxon>Eukaryota</taxon>
        <taxon>Fungi</taxon>
        <taxon>Dikarya</taxon>
        <taxon>Basidiomycota</taxon>
        <taxon>Agaricomycotina</taxon>
        <taxon>Tremellomycetes</taxon>
        <taxon>Tremellales</taxon>
        <taxon>Cryptococcaceae</taxon>
        <taxon>Kwoniella</taxon>
    </lineage>
</organism>
<feature type="region of interest" description="Disordered" evidence="7">
    <location>
        <begin position="424"/>
        <end position="460"/>
    </location>
</feature>
<feature type="compositionally biased region" description="Pro residues" evidence="7">
    <location>
        <begin position="855"/>
        <end position="866"/>
    </location>
</feature>
<feature type="compositionally biased region" description="Polar residues" evidence="7">
    <location>
        <begin position="585"/>
        <end position="599"/>
    </location>
</feature>
<dbReference type="InterPro" id="IPR011009">
    <property type="entry name" value="Kinase-like_dom_sf"/>
</dbReference>
<keyword evidence="2 6" id="KW-0547">Nucleotide-binding</keyword>